<keyword evidence="4" id="KW-0804">Transcription</keyword>
<evidence type="ECO:0000256" key="4">
    <source>
        <dbReference type="ARBA" id="ARBA00023163"/>
    </source>
</evidence>
<gene>
    <name evidence="6" type="ORF">C900_02600</name>
</gene>
<evidence type="ECO:0000259" key="5">
    <source>
        <dbReference type="Pfam" id="PF03466"/>
    </source>
</evidence>
<reference evidence="6 7" key="1">
    <citation type="submission" date="2012-12" db="EMBL/GenBank/DDBJ databases">
        <title>Genome assembly of Fulvivirga imtechensis AK7.</title>
        <authorList>
            <person name="Nupur N."/>
            <person name="Khatri I."/>
            <person name="Kumar R."/>
            <person name="Subramanian S."/>
            <person name="Pinnaka A."/>
        </authorList>
    </citation>
    <scope>NUCLEOTIDE SEQUENCE [LARGE SCALE GENOMIC DNA]</scope>
    <source>
        <strain evidence="6 7">AK7</strain>
    </source>
</reference>
<dbReference type="STRING" id="1237149.C900_02600"/>
<evidence type="ECO:0000256" key="2">
    <source>
        <dbReference type="ARBA" id="ARBA00023015"/>
    </source>
</evidence>
<name>L8JWE0_9BACT</name>
<dbReference type="Proteomes" id="UP000011135">
    <property type="component" value="Unassembled WGS sequence"/>
</dbReference>
<dbReference type="GO" id="GO:0003700">
    <property type="term" value="F:DNA-binding transcription factor activity"/>
    <property type="evidence" value="ECO:0007669"/>
    <property type="project" value="TreeGrafter"/>
</dbReference>
<accession>L8JWE0</accession>
<comment type="caution">
    <text evidence="6">The sequence shown here is derived from an EMBL/GenBank/DDBJ whole genome shotgun (WGS) entry which is preliminary data.</text>
</comment>
<dbReference type="EMBL" id="AMZN01000039">
    <property type="protein sequence ID" value="ELR71537.1"/>
    <property type="molecule type" value="Genomic_DNA"/>
</dbReference>
<feature type="domain" description="LysR substrate-binding" evidence="5">
    <location>
        <begin position="48"/>
        <end position="240"/>
    </location>
</feature>
<organism evidence="6 7">
    <name type="scientific">Fulvivirga imtechensis AK7</name>
    <dbReference type="NCBI Taxonomy" id="1237149"/>
    <lineage>
        <taxon>Bacteria</taxon>
        <taxon>Pseudomonadati</taxon>
        <taxon>Bacteroidota</taxon>
        <taxon>Cytophagia</taxon>
        <taxon>Cytophagales</taxon>
        <taxon>Fulvivirgaceae</taxon>
        <taxon>Fulvivirga</taxon>
    </lineage>
</organism>
<dbReference type="InterPro" id="IPR005119">
    <property type="entry name" value="LysR_subst-bd"/>
</dbReference>
<evidence type="ECO:0000256" key="3">
    <source>
        <dbReference type="ARBA" id="ARBA00023125"/>
    </source>
</evidence>
<dbReference type="SUPFAM" id="SSF53850">
    <property type="entry name" value="Periplasmic binding protein-like II"/>
    <property type="match status" value="1"/>
</dbReference>
<dbReference type="PANTHER" id="PTHR30346">
    <property type="entry name" value="TRANSCRIPTIONAL DUAL REGULATOR HCAR-RELATED"/>
    <property type="match status" value="1"/>
</dbReference>
<evidence type="ECO:0000313" key="6">
    <source>
        <dbReference type="EMBL" id="ELR71537.1"/>
    </source>
</evidence>
<dbReference type="PANTHER" id="PTHR30346:SF0">
    <property type="entry name" value="HCA OPERON TRANSCRIPTIONAL ACTIVATOR HCAR"/>
    <property type="match status" value="1"/>
</dbReference>
<sequence length="251" mass="28659">MVLGHELFVRTNRKVSLSHAGELLKEEAEAILTQLKRSMEQWQFRVEGGEGIVRIGFVGSAMQVYLPKILKEFTAKYPKIRFYLKELNNKDQLHALDKKELDIGFVRANILMANLQSLPVFKENLTLVLPENHAITEQNFVDMGQLAEESYILFPNESSQMFYGQIMTLCKEHGFIPRISHQSIHGPTIFKLVESGLGISIVPNSLVDRYNYKVKYIELKNIAHKTELFAAWNKYNDNTALAYLLGILKGG</sequence>
<dbReference type="Pfam" id="PF03466">
    <property type="entry name" value="LysR_substrate"/>
    <property type="match status" value="1"/>
</dbReference>
<keyword evidence="2" id="KW-0805">Transcription regulation</keyword>
<dbReference type="InterPro" id="IPR036388">
    <property type="entry name" value="WH-like_DNA-bd_sf"/>
</dbReference>
<dbReference type="eggNOG" id="COG0583">
    <property type="taxonomic scope" value="Bacteria"/>
</dbReference>
<comment type="similarity">
    <text evidence="1">Belongs to the LysR transcriptional regulatory family.</text>
</comment>
<evidence type="ECO:0000313" key="7">
    <source>
        <dbReference type="Proteomes" id="UP000011135"/>
    </source>
</evidence>
<keyword evidence="7" id="KW-1185">Reference proteome</keyword>
<dbReference type="GO" id="GO:0003677">
    <property type="term" value="F:DNA binding"/>
    <property type="evidence" value="ECO:0007669"/>
    <property type="project" value="UniProtKB-KW"/>
</dbReference>
<dbReference type="PATRIC" id="fig|1237149.3.peg.2467"/>
<keyword evidence="3" id="KW-0238">DNA-binding</keyword>
<dbReference type="AlphaFoldDB" id="L8JWE0"/>
<evidence type="ECO:0000256" key="1">
    <source>
        <dbReference type="ARBA" id="ARBA00009437"/>
    </source>
</evidence>
<proteinExistence type="inferred from homology"/>
<dbReference type="Gene3D" id="1.10.10.10">
    <property type="entry name" value="Winged helix-like DNA-binding domain superfamily/Winged helix DNA-binding domain"/>
    <property type="match status" value="1"/>
</dbReference>
<dbReference type="GO" id="GO:0032993">
    <property type="term" value="C:protein-DNA complex"/>
    <property type="evidence" value="ECO:0007669"/>
    <property type="project" value="TreeGrafter"/>
</dbReference>
<dbReference type="Gene3D" id="3.40.190.10">
    <property type="entry name" value="Periplasmic binding protein-like II"/>
    <property type="match status" value="2"/>
</dbReference>
<protein>
    <submittedName>
        <fullName evidence="6">Putative transcriptional regulator</fullName>
    </submittedName>
</protein>